<dbReference type="AlphaFoldDB" id="A0ABD1GDM6"/>
<protein>
    <recommendedName>
        <fullName evidence="4">SHSP domain-containing protein</fullName>
    </recommendedName>
</protein>
<dbReference type="Pfam" id="PF00011">
    <property type="entry name" value="HSP20"/>
    <property type="match status" value="1"/>
</dbReference>
<name>A0ABD1GDM6_SALDI</name>
<evidence type="ECO:0000313" key="5">
    <source>
        <dbReference type="EMBL" id="KAL1542129.1"/>
    </source>
</evidence>
<keyword evidence="6" id="KW-1185">Reference proteome</keyword>
<keyword evidence="1" id="KW-0346">Stress response</keyword>
<dbReference type="Gene3D" id="2.60.40.790">
    <property type="match status" value="1"/>
</dbReference>
<reference evidence="5 6" key="1">
    <citation type="submission" date="2024-06" db="EMBL/GenBank/DDBJ databases">
        <title>A chromosome level genome sequence of Diviner's sage (Salvia divinorum).</title>
        <authorList>
            <person name="Ford S.A."/>
            <person name="Ro D.-K."/>
            <person name="Ness R.W."/>
            <person name="Phillips M.A."/>
        </authorList>
    </citation>
    <scope>NUCLEOTIDE SEQUENCE [LARGE SCALE GENOMIC DNA]</scope>
    <source>
        <strain evidence="5">SAF-2024a</strain>
        <tissue evidence="5">Leaf</tissue>
    </source>
</reference>
<sequence length="240" mass="27448">MVESSLCDGPIYFSHISHRHKCANFALSDPDLATSLTLDIKINGSNSSELHGEERVILMFRFHYNVMKRENARLRIGYNFVYESGKTTLCVTKVAESNRVVSSQIYWDRVSLPERWLVEDNLAEANFSEWQRARLDWMEAAGAHVFKVDVPGFKKEEVKVEVEDGGILQISAERSKEEEEESEKWHCKERSSGILRRLRLPESADLDEMKASMENGVLTVTVPKEEVKAKKQVKIIEISG</sequence>
<dbReference type="EMBL" id="JBEAFC010000009">
    <property type="protein sequence ID" value="KAL1542129.1"/>
    <property type="molecule type" value="Genomic_DNA"/>
</dbReference>
<comment type="caution">
    <text evidence="5">The sequence shown here is derived from an EMBL/GenBank/DDBJ whole genome shotgun (WGS) entry which is preliminary data.</text>
</comment>
<evidence type="ECO:0000256" key="2">
    <source>
        <dbReference type="PROSITE-ProRule" id="PRU00285"/>
    </source>
</evidence>
<evidence type="ECO:0000259" key="4">
    <source>
        <dbReference type="PROSITE" id="PS01031"/>
    </source>
</evidence>
<dbReference type="SUPFAM" id="SSF49764">
    <property type="entry name" value="HSP20-like chaperones"/>
    <property type="match status" value="1"/>
</dbReference>
<proteinExistence type="inferred from homology"/>
<evidence type="ECO:0000313" key="6">
    <source>
        <dbReference type="Proteomes" id="UP001567538"/>
    </source>
</evidence>
<evidence type="ECO:0000256" key="1">
    <source>
        <dbReference type="ARBA" id="ARBA00023016"/>
    </source>
</evidence>
<feature type="domain" description="SHSP" evidence="4">
    <location>
        <begin position="126"/>
        <end position="239"/>
    </location>
</feature>
<organism evidence="5 6">
    <name type="scientific">Salvia divinorum</name>
    <name type="common">Maria pastora</name>
    <name type="synonym">Diviner's sage</name>
    <dbReference type="NCBI Taxonomy" id="28513"/>
    <lineage>
        <taxon>Eukaryota</taxon>
        <taxon>Viridiplantae</taxon>
        <taxon>Streptophyta</taxon>
        <taxon>Embryophyta</taxon>
        <taxon>Tracheophyta</taxon>
        <taxon>Spermatophyta</taxon>
        <taxon>Magnoliopsida</taxon>
        <taxon>eudicotyledons</taxon>
        <taxon>Gunneridae</taxon>
        <taxon>Pentapetalae</taxon>
        <taxon>asterids</taxon>
        <taxon>lamiids</taxon>
        <taxon>Lamiales</taxon>
        <taxon>Lamiaceae</taxon>
        <taxon>Nepetoideae</taxon>
        <taxon>Mentheae</taxon>
        <taxon>Salviinae</taxon>
        <taxon>Salvia</taxon>
        <taxon>Salvia subgen. Calosphace</taxon>
    </lineage>
</organism>
<dbReference type="InterPro" id="IPR008978">
    <property type="entry name" value="HSP20-like_chaperone"/>
</dbReference>
<dbReference type="InterPro" id="IPR002068">
    <property type="entry name" value="A-crystallin/Hsp20_dom"/>
</dbReference>
<dbReference type="PROSITE" id="PS01031">
    <property type="entry name" value="SHSP"/>
    <property type="match status" value="1"/>
</dbReference>
<dbReference type="Proteomes" id="UP001567538">
    <property type="component" value="Unassembled WGS sequence"/>
</dbReference>
<comment type="similarity">
    <text evidence="2 3">Belongs to the small heat shock protein (HSP20) family.</text>
</comment>
<accession>A0ABD1GDM6</accession>
<evidence type="ECO:0000256" key="3">
    <source>
        <dbReference type="RuleBase" id="RU003616"/>
    </source>
</evidence>
<gene>
    <name evidence="5" type="ORF">AAHA92_26264</name>
</gene>
<dbReference type="PANTHER" id="PTHR11527">
    <property type="entry name" value="HEAT-SHOCK PROTEIN 20 FAMILY MEMBER"/>
    <property type="match status" value="1"/>
</dbReference>
<dbReference type="InterPro" id="IPR031107">
    <property type="entry name" value="Small_HSP"/>
</dbReference>